<reference evidence="2" key="1">
    <citation type="submission" date="2013-10" db="EMBL/GenBank/DDBJ databases">
        <title>Genomic analysis of the causative agents of coccidiosis in chickens.</title>
        <authorList>
            <person name="Reid A.J."/>
            <person name="Blake D."/>
            <person name="Billington K."/>
            <person name="Browne H."/>
            <person name="Dunn M."/>
            <person name="Hung S."/>
            <person name="Kawahara F."/>
            <person name="Miranda-Saavedra D."/>
            <person name="Mourier T."/>
            <person name="Nagra H."/>
            <person name="Otto T.D."/>
            <person name="Rawlings N."/>
            <person name="Sanchez A."/>
            <person name="Sanders M."/>
            <person name="Subramaniam C."/>
            <person name="Tay Y."/>
            <person name="Dear P."/>
            <person name="Doerig C."/>
            <person name="Gruber A."/>
            <person name="Parkinson J."/>
            <person name="Shirley M."/>
            <person name="Wan K.L."/>
            <person name="Berriman M."/>
            <person name="Tomley F."/>
            <person name="Pain A."/>
        </authorList>
    </citation>
    <scope>NUCLEOTIDE SEQUENCE [LARGE SCALE GENOMIC DNA]</scope>
    <source>
        <strain evidence="2">Houghton</strain>
    </source>
</reference>
<dbReference type="Proteomes" id="UP000030747">
    <property type="component" value="Unassembled WGS sequence"/>
</dbReference>
<feature type="region of interest" description="Disordered" evidence="1">
    <location>
        <begin position="62"/>
        <end position="90"/>
    </location>
</feature>
<dbReference type="AlphaFoldDB" id="U6KTA4"/>
<feature type="compositionally biased region" description="Low complexity" evidence="1">
    <location>
        <begin position="64"/>
        <end position="83"/>
    </location>
</feature>
<evidence type="ECO:0000256" key="1">
    <source>
        <dbReference type="SAM" id="MobiDB-lite"/>
    </source>
</evidence>
<accession>U6KTA4</accession>
<organism evidence="2 3">
    <name type="scientific">Eimeria tenella</name>
    <name type="common">Coccidian parasite</name>
    <dbReference type="NCBI Taxonomy" id="5802"/>
    <lineage>
        <taxon>Eukaryota</taxon>
        <taxon>Sar</taxon>
        <taxon>Alveolata</taxon>
        <taxon>Apicomplexa</taxon>
        <taxon>Conoidasida</taxon>
        <taxon>Coccidia</taxon>
        <taxon>Eucoccidiorida</taxon>
        <taxon>Eimeriorina</taxon>
        <taxon>Eimeriidae</taxon>
        <taxon>Eimeria</taxon>
    </lineage>
</organism>
<evidence type="ECO:0000313" key="3">
    <source>
        <dbReference type="Proteomes" id="UP000030747"/>
    </source>
</evidence>
<feature type="region of interest" description="Disordered" evidence="1">
    <location>
        <begin position="16"/>
        <end position="48"/>
    </location>
</feature>
<gene>
    <name evidence="2" type="ORF">ETH_00040530</name>
</gene>
<sequence>MDRANHPCFVVRCSSNCSSSNAQQQRSEPLNCSSSSSSDSSSKRHGCSLSCACGEQQIGLYTNSSSSSSSSAGSLGQHQQSLLKNQKPCN</sequence>
<keyword evidence="3" id="KW-1185">Reference proteome</keyword>
<evidence type="ECO:0000313" key="2">
    <source>
        <dbReference type="EMBL" id="CDJ39599.1"/>
    </source>
</evidence>
<protein>
    <submittedName>
        <fullName evidence="2">Uncharacterized protein</fullName>
    </submittedName>
</protein>
<dbReference type="EMBL" id="HG674516">
    <property type="protein sequence ID" value="CDJ39599.1"/>
    <property type="molecule type" value="Genomic_DNA"/>
</dbReference>
<reference evidence="2" key="2">
    <citation type="submission" date="2013-10" db="EMBL/GenBank/DDBJ databases">
        <authorList>
            <person name="Aslett M."/>
        </authorList>
    </citation>
    <scope>NUCLEOTIDE SEQUENCE [LARGE SCALE GENOMIC DNA]</scope>
    <source>
        <strain evidence="2">Houghton</strain>
    </source>
</reference>
<proteinExistence type="predicted"/>
<dbReference type="RefSeq" id="XP_013230354.1">
    <property type="nucleotide sequence ID" value="XM_013374900.1"/>
</dbReference>
<dbReference type="GeneID" id="25257146"/>
<feature type="compositionally biased region" description="Low complexity" evidence="1">
    <location>
        <begin position="16"/>
        <end position="40"/>
    </location>
</feature>
<name>U6KTA4_EIMTE</name>